<dbReference type="AlphaFoldDB" id="A0AAX6DRT0"/>
<evidence type="ECO:0000313" key="2">
    <source>
        <dbReference type="EMBL" id="KAJ6794448.1"/>
    </source>
</evidence>
<organism evidence="2 3">
    <name type="scientific">Iris pallida</name>
    <name type="common">Sweet iris</name>
    <dbReference type="NCBI Taxonomy" id="29817"/>
    <lineage>
        <taxon>Eukaryota</taxon>
        <taxon>Viridiplantae</taxon>
        <taxon>Streptophyta</taxon>
        <taxon>Embryophyta</taxon>
        <taxon>Tracheophyta</taxon>
        <taxon>Spermatophyta</taxon>
        <taxon>Magnoliopsida</taxon>
        <taxon>Liliopsida</taxon>
        <taxon>Asparagales</taxon>
        <taxon>Iridaceae</taxon>
        <taxon>Iridoideae</taxon>
        <taxon>Irideae</taxon>
        <taxon>Iris</taxon>
    </lineage>
</organism>
<evidence type="ECO:0000256" key="1">
    <source>
        <dbReference type="SAM" id="MobiDB-lite"/>
    </source>
</evidence>
<feature type="compositionally biased region" description="Basic residues" evidence="1">
    <location>
        <begin position="1"/>
        <end position="15"/>
    </location>
</feature>
<sequence length="122" mass="13277">MCPTHRHKTKTKTTQRIKDPNLILLLPPTDSAAVPRPRPGLYEPGKRQKLGEPRRGRVLSSACCASARRPFCRARRRPGWELLSAAPALPRSTHLLVGLSPRASAGLRRATSCQPTASPALG</sequence>
<proteinExistence type="predicted"/>
<reference evidence="2" key="2">
    <citation type="submission" date="2023-04" db="EMBL/GenBank/DDBJ databases">
        <authorList>
            <person name="Bruccoleri R.E."/>
            <person name="Oakeley E.J."/>
            <person name="Faust A.-M."/>
            <person name="Dessus-Babus S."/>
            <person name="Altorfer M."/>
            <person name="Burckhardt D."/>
            <person name="Oertli M."/>
            <person name="Naumann U."/>
            <person name="Petersen F."/>
            <person name="Wong J."/>
        </authorList>
    </citation>
    <scope>NUCLEOTIDE SEQUENCE</scope>
    <source>
        <strain evidence="2">GSM-AAB239-AS_SAM_17_03QT</strain>
        <tissue evidence="2">Leaf</tissue>
    </source>
</reference>
<reference evidence="2" key="1">
    <citation type="journal article" date="2023" name="GigaByte">
        <title>Genome assembly of the bearded iris, Iris pallida Lam.</title>
        <authorList>
            <person name="Bruccoleri R.E."/>
            <person name="Oakeley E.J."/>
            <person name="Faust A.M.E."/>
            <person name="Altorfer M."/>
            <person name="Dessus-Babus S."/>
            <person name="Burckhardt D."/>
            <person name="Oertli M."/>
            <person name="Naumann U."/>
            <person name="Petersen F."/>
            <person name="Wong J."/>
        </authorList>
    </citation>
    <scope>NUCLEOTIDE SEQUENCE</scope>
    <source>
        <strain evidence="2">GSM-AAB239-AS_SAM_17_03QT</strain>
    </source>
</reference>
<comment type="caution">
    <text evidence="2">The sequence shown here is derived from an EMBL/GenBank/DDBJ whole genome shotgun (WGS) entry which is preliminary data.</text>
</comment>
<protein>
    <submittedName>
        <fullName evidence="2">Vegetative cell wall protein gp1-like</fullName>
    </submittedName>
</protein>
<gene>
    <name evidence="2" type="ORF">M6B38_232620</name>
</gene>
<accession>A0AAX6DRT0</accession>
<feature type="region of interest" description="Disordered" evidence="1">
    <location>
        <begin position="27"/>
        <end position="55"/>
    </location>
</feature>
<dbReference type="EMBL" id="JANAVB010042419">
    <property type="protein sequence ID" value="KAJ6794448.1"/>
    <property type="molecule type" value="Genomic_DNA"/>
</dbReference>
<name>A0AAX6DRT0_IRIPA</name>
<feature type="compositionally biased region" description="Basic and acidic residues" evidence="1">
    <location>
        <begin position="44"/>
        <end position="55"/>
    </location>
</feature>
<feature type="region of interest" description="Disordered" evidence="1">
    <location>
        <begin position="1"/>
        <end position="20"/>
    </location>
</feature>
<dbReference type="Proteomes" id="UP001140949">
    <property type="component" value="Unassembled WGS sequence"/>
</dbReference>
<evidence type="ECO:0000313" key="3">
    <source>
        <dbReference type="Proteomes" id="UP001140949"/>
    </source>
</evidence>
<keyword evidence="3" id="KW-1185">Reference proteome</keyword>